<reference evidence="1" key="1">
    <citation type="submission" date="2021-01" db="EMBL/GenBank/DDBJ databases">
        <title>Modified the classification status of verrucomicrobia.</title>
        <authorList>
            <person name="Feng X."/>
        </authorList>
    </citation>
    <scope>NUCLEOTIDE SEQUENCE</scope>
    <source>
        <strain evidence="1">KCTC 12986</strain>
    </source>
</reference>
<organism evidence="1 2">
    <name type="scientific">Roseibacillus ishigakijimensis</name>
    <dbReference type="NCBI Taxonomy" id="454146"/>
    <lineage>
        <taxon>Bacteria</taxon>
        <taxon>Pseudomonadati</taxon>
        <taxon>Verrucomicrobiota</taxon>
        <taxon>Verrucomicrobiia</taxon>
        <taxon>Verrucomicrobiales</taxon>
        <taxon>Verrucomicrobiaceae</taxon>
        <taxon>Roseibacillus</taxon>
    </lineage>
</organism>
<dbReference type="Proteomes" id="UP000604083">
    <property type="component" value="Unassembled WGS sequence"/>
</dbReference>
<dbReference type="EMBL" id="JAENIO010000031">
    <property type="protein sequence ID" value="MBK1834747.1"/>
    <property type="molecule type" value="Genomic_DNA"/>
</dbReference>
<dbReference type="RefSeq" id="WP_200392182.1">
    <property type="nucleotide sequence ID" value="NZ_JAENIO010000031.1"/>
</dbReference>
<dbReference type="Pfam" id="PF08747">
    <property type="entry name" value="BrxB"/>
    <property type="match status" value="1"/>
</dbReference>
<keyword evidence="2" id="KW-1185">Reference proteome</keyword>
<accession>A0A934RRT5</accession>
<sequence>MFSFDQKIDELIRRLGAPEGTTNARQGDQVFNVHYPPHLWAELRTRLPKLMARLKDQSYAPRHCSLLALMEKIFGDNGKKIALLRRSEARQQSHQAFTDTLHSILANKKPGESLDLESPIVAAIEEEIQAAASKPNGLLLITDIEMAHPLLRVSAFEQVLQGRFAVPTVFFYPGERGNIGDNPSYLGVYPSDGNYRSTHIY</sequence>
<dbReference type="AlphaFoldDB" id="A0A934RRT5"/>
<evidence type="ECO:0000313" key="1">
    <source>
        <dbReference type="EMBL" id="MBK1834747.1"/>
    </source>
</evidence>
<gene>
    <name evidence="1" type="ORF">JIN78_11800</name>
</gene>
<dbReference type="InterPro" id="IPR014858">
    <property type="entry name" value="BrxB"/>
</dbReference>
<evidence type="ECO:0000313" key="2">
    <source>
        <dbReference type="Proteomes" id="UP000604083"/>
    </source>
</evidence>
<name>A0A934RRT5_9BACT</name>
<comment type="caution">
    <text evidence="1">The sequence shown here is derived from an EMBL/GenBank/DDBJ whole genome shotgun (WGS) entry which is preliminary data.</text>
</comment>
<protein>
    <submittedName>
        <fullName evidence="1">DUF1788 domain-containing protein</fullName>
    </submittedName>
</protein>
<proteinExistence type="predicted"/>